<comment type="caution">
    <text evidence="3">The sequence shown here is derived from an EMBL/GenBank/DDBJ whole genome shotgun (WGS) entry which is preliminary data.</text>
</comment>
<dbReference type="Proteomes" id="UP000292003">
    <property type="component" value="Unassembled WGS sequence"/>
</dbReference>
<dbReference type="Pfam" id="PF07905">
    <property type="entry name" value="PucR"/>
    <property type="match status" value="1"/>
</dbReference>
<feature type="domain" description="Purine catabolism PurC-like" evidence="1">
    <location>
        <begin position="10"/>
        <end position="121"/>
    </location>
</feature>
<dbReference type="PANTHER" id="PTHR33744:SF1">
    <property type="entry name" value="DNA-BINDING TRANSCRIPTIONAL ACTIVATOR ADER"/>
    <property type="match status" value="1"/>
</dbReference>
<dbReference type="AlphaFoldDB" id="A0A4Q7J4S6"/>
<dbReference type="InterPro" id="IPR012914">
    <property type="entry name" value="PucR_dom"/>
</dbReference>
<evidence type="ECO:0000313" key="4">
    <source>
        <dbReference type="Proteomes" id="UP000292003"/>
    </source>
</evidence>
<dbReference type="EMBL" id="SFCC01000008">
    <property type="protein sequence ID" value="RZQ62571.1"/>
    <property type="molecule type" value="Genomic_DNA"/>
</dbReference>
<evidence type="ECO:0000313" key="3">
    <source>
        <dbReference type="EMBL" id="RZQ62571.1"/>
    </source>
</evidence>
<dbReference type="InterPro" id="IPR025736">
    <property type="entry name" value="PucR_C-HTH_dom"/>
</dbReference>
<keyword evidence="4" id="KW-1185">Reference proteome</keyword>
<accession>A0A4Q7J4S6</accession>
<evidence type="ECO:0000259" key="2">
    <source>
        <dbReference type="Pfam" id="PF13556"/>
    </source>
</evidence>
<evidence type="ECO:0000259" key="1">
    <source>
        <dbReference type="Pfam" id="PF07905"/>
    </source>
</evidence>
<dbReference type="InterPro" id="IPR051448">
    <property type="entry name" value="CdaR-like_regulators"/>
</dbReference>
<protein>
    <submittedName>
        <fullName evidence="3">PucR family transcriptional regulator</fullName>
    </submittedName>
</protein>
<dbReference type="RefSeq" id="WP_130476309.1">
    <property type="nucleotide sequence ID" value="NZ_SFCC01000008.1"/>
</dbReference>
<gene>
    <name evidence="3" type="ORF">EWH70_16475</name>
</gene>
<proteinExistence type="predicted"/>
<organism evidence="3 4">
    <name type="scientific">Amycolatopsis suaedae</name>
    <dbReference type="NCBI Taxonomy" id="2510978"/>
    <lineage>
        <taxon>Bacteria</taxon>
        <taxon>Bacillati</taxon>
        <taxon>Actinomycetota</taxon>
        <taxon>Actinomycetes</taxon>
        <taxon>Pseudonocardiales</taxon>
        <taxon>Pseudonocardiaceae</taxon>
        <taxon>Amycolatopsis</taxon>
    </lineage>
</organism>
<name>A0A4Q7J4S6_9PSEU</name>
<dbReference type="OrthoDB" id="8450798at2"/>
<dbReference type="Pfam" id="PF13556">
    <property type="entry name" value="HTH_30"/>
    <property type="match status" value="1"/>
</dbReference>
<dbReference type="InterPro" id="IPR042070">
    <property type="entry name" value="PucR_C-HTH_sf"/>
</dbReference>
<feature type="domain" description="PucR C-terminal helix-turn-helix" evidence="2">
    <location>
        <begin position="426"/>
        <end position="483"/>
    </location>
</feature>
<sequence>MALTVGGLVAIESLRLRVLAGHGALDRPIGWVHSTELADPTAFLDGGELLLTTGLAPARDADGYVRRLVGAGVAGIGFGSGINHDEVPAALVEAAEAAGLPLFDVPRRTPFIAITKAVSAAVAADEYAALIRTGRAQRRLTRAAVGRSGPSATVRALAGEVDGWVLLLDTEGRPVHASPAASRDRSRSLEPLLARLRSGTRLGSVVDTVGEDEVFVQALATRSRSFLAVGRPATLEPADRTIVNTAASLLALALEGDQASGRAVRRLRGAILDLLLAGRTEAALAAWRELPGAVPAQPWTVVALLGPPRLRAAVVDAVDTFEGARLAGERDGAALLLMPATVPPQGMDGMHAGVSEPVPPGRLAEAWDQARQAAAAARAAGEPLLRFADHAGVGLLSLLPADAAEGFANGLLAPLRAHDLTGRGDLVESLRCWLSEHGHWDAAAERLGVHRHTLRNRMRKIEELTGRSLNAPGVRAELWLALNLPRPSKWEQGRFTSEEG</sequence>
<dbReference type="PANTHER" id="PTHR33744">
    <property type="entry name" value="CARBOHYDRATE DIACID REGULATOR"/>
    <property type="match status" value="1"/>
</dbReference>
<dbReference type="Gene3D" id="1.10.10.2840">
    <property type="entry name" value="PucR C-terminal helix-turn-helix domain"/>
    <property type="match status" value="1"/>
</dbReference>
<reference evidence="3 4" key="1">
    <citation type="submission" date="2019-02" db="EMBL/GenBank/DDBJ databases">
        <title>Draft genome sequence of Amycolatopsis sp. 8-3EHSu isolated from roots of Suaeda maritima.</title>
        <authorList>
            <person name="Duangmal K."/>
            <person name="Chantavorakit T."/>
        </authorList>
    </citation>
    <scope>NUCLEOTIDE SEQUENCE [LARGE SCALE GENOMIC DNA]</scope>
    <source>
        <strain evidence="3 4">8-3EHSu</strain>
    </source>
</reference>